<dbReference type="AlphaFoldDB" id="A0AAF0P6E0"/>
<keyword evidence="2" id="KW-0472">Membrane</keyword>
<dbReference type="RefSeq" id="WP_307755244.1">
    <property type="nucleotide sequence ID" value="NZ_CP059322.2"/>
</dbReference>
<dbReference type="Proteomes" id="UP000510844">
    <property type="component" value="Chromosome"/>
</dbReference>
<feature type="transmembrane region" description="Helical" evidence="2">
    <location>
        <begin position="43"/>
        <end position="63"/>
    </location>
</feature>
<dbReference type="KEGG" id="mfeu:H1D33_30380"/>
<dbReference type="EMBL" id="CP059322">
    <property type="protein sequence ID" value="WMF04611.1"/>
    <property type="molecule type" value="Genomic_DNA"/>
</dbReference>
<evidence type="ECO:0000256" key="2">
    <source>
        <dbReference type="SAM" id="Phobius"/>
    </source>
</evidence>
<evidence type="ECO:0000256" key="1">
    <source>
        <dbReference type="SAM" id="MobiDB-lite"/>
    </source>
</evidence>
<feature type="compositionally biased region" description="Pro residues" evidence="1">
    <location>
        <begin position="66"/>
        <end position="89"/>
    </location>
</feature>
<evidence type="ECO:0000313" key="4">
    <source>
        <dbReference type="Proteomes" id="UP000510844"/>
    </source>
</evidence>
<keyword evidence="4" id="KW-1185">Reference proteome</keyword>
<keyword evidence="2" id="KW-1133">Transmembrane helix</keyword>
<name>A0AAF0P6E0_9ACTN</name>
<protein>
    <submittedName>
        <fullName evidence="3">Uncharacterized protein</fullName>
    </submittedName>
</protein>
<sequence length="125" mass="13218">MSTSLDETLRTAVRDLAADAAPAPDLALRALGQGRRLRRRRRVTTAAATVVAVIAVILPFVLLRPRPTPPPATPPPTPTPRSDPNPARPGPISRWCCPATGWSPGDRWPAAPARECCSTAAAVDT</sequence>
<proteinExistence type="predicted"/>
<organism evidence="3 4">
    <name type="scientific">Micromonospora robiginosa</name>
    <dbReference type="NCBI Taxonomy" id="2749844"/>
    <lineage>
        <taxon>Bacteria</taxon>
        <taxon>Bacillati</taxon>
        <taxon>Actinomycetota</taxon>
        <taxon>Actinomycetes</taxon>
        <taxon>Micromonosporales</taxon>
        <taxon>Micromonosporaceae</taxon>
        <taxon>Micromonospora</taxon>
    </lineage>
</organism>
<accession>A0AAF0P6E0</accession>
<feature type="region of interest" description="Disordered" evidence="1">
    <location>
        <begin position="64"/>
        <end position="94"/>
    </location>
</feature>
<evidence type="ECO:0000313" key="3">
    <source>
        <dbReference type="EMBL" id="WMF04611.1"/>
    </source>
</evidence>
<gene>
    <name evidence="3" type="ORF">H1D33_30380</name>
</gene>
<reference evidence="3 4" key="2">
    <citation type="journal article" date="2021" name="Mar. Drugs">
        <title>A New Micromonospora Strain with Antibiotic Activity Isolated from the Microbiome of a Mid-Atlantic Deep-Sea Sponge.</title>
        <authorList>
            <person name="Back C.R."/>
            <person name="Stennett H.L."/>
            <person name="Williams S.E."/>
            <person name="Wang L."/>
            <person name="Ojeda Gomez J."/>
            <person name="Abdulle O.M."/>
            <person name="Duffy T."/>
            <person name="Neal C."/>
            <person name="Mantell J."/>
            <person name="Jepson M.A."/>
            <person name="Hendry K.R."/>
            <person name="Powell D."/>
            <person name="Stach J.E.M."/>
            <person name="Essex-Lopresti A.E."/>
            <person name="Willis C.L."/>
            <person name="Curnow P."/>
            <person name="Race P.R."/>
        </authorList>
    </citation>
    <scope>NUCLEOTIDE SEQUENCE [LARGE SCALE GENOMIC DNA]</scope>
    <source>
        <strain evidence="3 4">28ISP2-46</strain>
    </source>
</reference>
<reference evidence="4" key="1">
    <citation type="submission" date="2020-07" db="EMBL/GenBank/DDBJ databases">
        <title>A new Micromonospora strain with potent antibiotic activity isolated from the microbiome of a mid-Atlantic deep-sea sponge.</title>
        <authorList>
            <person name="Back C.R."/>
            <person name="Stennett H.L."/>
            <person name="Williams S.E."/>
            <person name="Wang L."/>
            <person name="Ojeda Gomez J."/>
            <person name="Abdulle O.M."/>
            <person name="Duffy T."/>
            <person name="Hendry K.R."/>
            <person name="Powell D."/>
            <person name="Stach J.E."/>
            <person name="Essex-Lopresti A.E."/>
            <person name="Willis C.L."/>
            <person name="Curnow P."/>
            <person name="Race P.R."/>
        </authorList>
    </citation>
    <scope>NUCLEOTIDE SEQUENCE [LARGE SCALE GENOMIC DNA]</scope>
    <source>
        <strain evidence="4">28ISP2-46</strain>
    </source>
</reference>
<keyword evidence="2" id="KW-0812">Transmembrane</keyword>